<sequence length="25" mass="2813">MLGLYFTRGSTCLNGFKCMAFLLLL</sequence>
<keyword evidence="2" id="KW-1185">Reference proteome</keyword>
<dbReference type="EMBL" id="JAQIZT010000016">
    <property type="protein sequence ID" value="KAJ6968902.1"/>
    <property type="molecule type" value="Genomic_DNA"/>
</dbReference>
<proteinExistence type="predicted"/>
<comment type="caution">
    <text evidence="1">The sequence shown here is derived from an EMBL/GenBank/DDBJ whole genome shotgun (WGS) entry which is preliminary data.</text>
</comment>
<dbReference type="Proteomes" id="UP001164929">
    <property type="component" value="Chromosome 16"/>
</dbReference>
<protein>
    <submittedName>
        <fullName evidence="1">Uncharacterized protein</fullName>
    </submittedName>
</protein>
<dbReference type="AlphaFoldDB" id="A0AAD6PV34"/>
<reference evidence="1 2" key="1">
    <citation type="journal article" date="2023" name="Mol. Ecol. Resour.">
        <title>Chromosome-level genome assembly of a triploid poplar Populus alba 'Berolinensis'.</title>
        <authorList>
            <person name="Chen S."/>
            <person name="Yu Y."/>
            <person name="Wang X."/>
            <person name="Wang S."/>
            <person name="Zhang T."/>
            <person name="Zhou Y."/>
            <person name="He R."/>
            <person name="Meng N."/>
            <person name="Wang Y."/>
            <person name="Liu W."/>
            <person name="Liu Z."/>
            <person name="Liu J."/>
            <person name="Guo Q."/>
            <person name="Huang H."/>
            <person name="Sederoff R.R."/>
            <person name="Wang G."/>
            <person name="Qu G."/>
            <person name="Chen S."/>
        </authorList>
    </citation>
    <scope>NUCLEOTIDE SEQUENCE [LARGE SCALE GENOMIC DNA]</scope>
    <source>
        <strain evidence="1">SC-2020</strain>
    </source>
</reference>
<evidence type="ECO:0000313" key="2">
    <source>
        <dbReference type="Proteomes" id="UP001164929"/>
    </source>
</evidence>
<organism evidence="1 2">
    <name type="scientific">Populus alba x Populus x berolinensis</name>
    <dbReference type="NCBI Taxonomy" id="444605"/>
    <lineage>
        <taxon>Eukaryota</taxon>
        <taxon>Viridiplantae</taxon>
        <taxon>Streptophyta</taxon>
        <taxon>Embryophyta</taxon>
        <taxon>Tracheophyta</taxon>
        <taxon>Spermatophyta</taxon>
        <taxon>Magnoliopsida</taxon>
        <taxon>eudicotyledons</taxon>
        <taxon>Gunneridae</taxon>
        <taxon>Pentapetalae</taxon>
        <taxon>rosids</taxon>
        <taxon>fabids</taxon>
        <taxon>Malpighiales</taxon>
        <taxon>Salicaceae</taxon>
        <taxon>Saliceae</taxon>
        <taxon>Populus</taxon>
    </lineage>
</organism>
<accession>A0AAD6PV34</accession>
<evidence type="ECO:0000313" key="1">
    <source>
        <dbReference type="EMBL" id="KAJ6968902.1"/>
    </source>
</evidence>
<name>A0AAD6PV34_9ROSI</name>
<gene>
    <name evidence="1" type="ORF">NC653_036772</name>
</gene>